<dbReference type="HOGENOM" id="CLU_2716693_0_0_7"/>
<keyword evidence="3" id="KW-1185">Reference proteome</keyword>
<dbReference type="Proteomes" id="UP000002420">
    <property type="component" value="Chromosome"/>
</dbReference>
<dbReference type="AlphaFoldDB" id="B3E907"/>
<evidence type="ECO:0000256" key="1">
    <source>
        <dbReference type="SAM" id="MobiDB-lite"/>
    </source>
</evidence>
<feature type="region of interest" description="Disordered" evidence="1">
    <location>
        <begin position="51"/>
        <end position="71"/>
    </location>
</feature>
<reference evidence="2 3" key="1">
    <citation type="submission" date="2008-05" db="EMBL/GenBank/DDBJ databases">
        <title>Complete sequence of chromosome of Geobacter lovleyi SZ.</title>
        <authorList>
            <consortium name="US DOE Joint Genome Institute"/>
            <person name="Lucas S."/>
            <person name="Copeland A."/>
            <person name="Lapidus A."/>
            <person name="Glavina del Rio T."/>
            <person name="Dalin E."/>
            <person name="Tice H."/>
            <person name="Bruce D."/>
            <person name="Goodwin L."/>
            <person name="Pitluck S."/>
            <person name="Chertkov O."/>
            <person name="Meincke L."/>
            <person name="Brettin T."/>
            <person name="Detter J.C."/>
            <person name="Han C."/>
            <person name="Tapia R."/>
            <person name="Kuske C.R."/>
            <person name="Schmutz J."/>
            <person name="Larimer F."/>
            <person name="Land M."/>
            <person name="Hauser L."/>
            <person name="Kyrpides N."/>
            <person name="Mikhailova N."/>
            <person name="Sung Y."/>
            <person name="Fletcher K.E."/>
            <person name="Ritalahti K.M."/>
            <person name="Loeffler F.E."/>
            <person name="Richardson P."/>
        </authorList>
    </citation>
    <scope>NUCLEOTIDE SEQUENCE [LARGE SCALE GENOMIC DNA]</scope>
    <source>
        <strain evidence="3">ATCC BAA-1151 / DSM 17278 / SZ</strain>
    </source>
</reference>
<proteinExistence type="predicted"/>
<protein>
    <submittedName>
        <fullName evidence="2">Uncharacterized protein</fullName>
    </submittedName>
</protein>
<organism evidence="2 3">
    <name type="scientific">Trichlorobacter lovleyi (strain ATCC BAA-1151 / DSM 17278 / SZ)</name>
    <name type="common">Geobacter lovleyi</name>
    <dbReference type="NCBI Taxonomy" id="398767"/>
    <lineage>
        <taxon>Bacteria</taxon>
        <taxon>Pseudomonadati</taxon>
        <taxon>Thermodesulfobacteriota</taxon>
        <taxon>Desulfuromonadia</taxon>
        <taxon>Geobacterales</taxon>
        <taxon>Geobacteraceae</taxon>
        <taxon>Trichlorobacter</taxon>
    </lineage>
</organism>
<dbReference type="OrthoDB" id="5398546at2"/>
<dbReference type="RefSeq" id="WP_012471045.1">
    <property type="nucleotide sequence ID" value="NC_010814.1"/>
</dbReference>
<dbReference type="EMBL" id="CP001089">
    <property type="protein sequence ID" value="ACD96720.1"/>
    <property type="molecule type" value="Genomic_DNA"/>
</dbReference>
<sequence>MRDSDTNYYLFIALQALETAYSENKDLAVATHLSQAMEALHRVTHKTGKITRGSHQATYDPHEMDEFNSAV</sequence>
<dbReference type="KEGG" id="glo:Glov_3014"/>
<name>B3E907_TRIL1</name>
<accession>B3E907</accession>
<gene>
    <name evidence="2" type="ordered locus">Glov_3014</name>
</gene>
<evidence type="ECO:0000313" key="3">
    <source>
        <dbReference type="Proteomes" id="UP000002420"/>
    </source>
</evidence>
<evidence type="ECO:0000313" key="2">
    <source>
        <dbReference type="EMBL" id="ACD96720.1"/>
    </source>
</evidence>